<dbReference type="Gene3D" id="3.30.40.10">
    <property type="entry name" value="Zinc/RING finger domain, C3HC4 (zinc finger)"/>
    <property type="match status" value="1"/>
</dbReference>
<proteinExistence type="inferred from homology"/>
<dbReference type="Gramene" id="PNT70965">
    <property type="protein sequence ID" value="PNT70965"/>
    <property type="gene ID" value="BRADI_2g20630v3"/>
</dbReference>
<evidence type="ECO:0000256" key="7">
    <source>
        <dbReference type="PROSITE-ProRule" id="PRU00175"/>
    </source>
</evidence>
<evidence type="ECO:0000256" key="4">
    <source>
        <dbReference type="ARBA" id="ARBA00022771"/>
    </source>
</evidence>
<dbReference type="SUPFAM" id="SSF57850">
    <property type="entry name" value="RING/U-box"/>
    <property type="match status" value="1"/>
</dbReference>
<dbReference type="PANTHER" id="PTHR14155">
    <property type="entry name" value="RING FINGER DOMAIN-CONTAINING"/>
    <property type="match status" value="1"/>
</dbReference>
<accession>A0A2K2D9L5</accession>
<dbReference type="InterPro" id="IPR013083">
    <property type="entry name" value="Znf_RING/FYVE/PHD"/>
</dbReference>
<evidence type="ECO:0000313" key="11">
    <source>
        <dbReference type="EnsemblPlants" id="PNT70965"/>
    </source>
</evidence>
<evidence type="ECO:0000256" key="5">
    <source>
        <dbReference type="ARBA" id="ARBA00022833"/>
    </source>
</evidence>
<dbReference type="EC" id="2.3.2.27" evidence="2"/>
<dbReference type="InParanoid" id="A0A2K2D9L5"/>
<evidence type="ECO:0000313" key="10">
    <source>
        <dbReference type="EMBL" id="PNT70965.1"/>
    </source>
</evidence>
<dbReference type="ExpressionAtlas" id="A0A2K2D9L5">
    <property type="expression patterns" value="differential"/>
</dbReference>
<feature type="compositionally biased region" description="Acidic residues" evidence="8">
    <location>
        <begin position="50"/>
        <end position="64"/>
    </location>
</feature>
<evidence type="ECO:0000259" key="9">
    <source>
        <dbReference type="PROSITE" id="PS50089"/>
    </source>
</evidence>
<reference evidence="10 11" key="1">
    <citation type="journal article" date="2010" name="Nature">
        <title>Genome sequencing and analysis of the model grass Brachypodium distachyon.</title>
        <authorList>
            <consortium name="International Brachypodium Initiative"/>
        </authorList>
    </citation>
    <scope>NUCLEOTIDE SEQUENCE [LARGE SCALE GENOMIC DNA]</scope>
    <source>
        <strain evidence="10 11">Bd21</strain>
    </source>
</reference>
<feature type="region of interest" description="Disordered" evidence="8">
    <location>
        <begin position="1"/>
        <end position="67"/>
    </location>
</feature>
<dbReference type="GO" id="GO:0008270">
    <property type="term" value="F:zinc ion binding"/>
    <property type="evidence" value="ECO:0007669"/>
    <property type="project" value="UniProtKB-KW"/>
</dbReference>
<dbReference type="Pfam" id="PF13639">
    <property type="entry name" value="zf-RING_2"/>
    <property type="match status" value="1"/>
</dbReference>
<evidence type="ECO:0000256" key="1">
    <source>
        <dbReference type="ARBA" id="ARBA00000900"/>
    </source>
</evidence>
<reference evidence="11" key="3">
    <citation type="submission" date="2018-08" db="UniProtKB">
        <authorList>
            <consortium name="EnsemblPlants"/>
        </authorList>
    </citation>
    <scope>IDENTIFICATION</scope>
    <source>
        <strain evidence="11">cv. Bd21</strain>
    </source>
</reference>
<dbReference type="InterPro" id="IPR001841">
    <property type="entry name" value="Znf_RING"/>
</dbReference>
<organism evidence="10">
    <name type="scientific">Brachypodium distachyon</name>
    <name type="common">Purple false brome</name>
    <name type="synonym">Trachynia distachya</name>
    <dbReference type="NCBI Taxonomy" id="15368"/>
    <lineage>
        <taxon>Eukaryota</taxon>
        <taxon>Viridiplantae</taxon>
        <taxon>Streptophyta</taxon>
        <taxon>Embryophyta</taxon>
        <taxon>Tracheophyta</taxon>
        <taxon>Spermatophyta</taxon>
        <taxon>Magnoliopsida</taxon>
        <taxon>Liliopsida</taxon>
        <taxon>Poales</taxon>
        <taxon>Poaceae</taxon>
        <taxon>BOP clade</taxon>
        <taxon>Pooideae</taxon>
        <taxon>Stipodae</taxon>
        <taxon>Brachypodieae</taxon>
        <taxon>Brachypodium</taxon>
    </lineage>
</organism>
<comment type="similarity">
    <text evidence="6">Belongs to the RING-type zinc finger family. ATL subfamily.</text>
</comment>
<dbReference type="FunCoup" id="A0A2K2D9L5">
    <property type="interactions" value="1018"/>
</dbReference>
<keyword evidence="5" id="KW-0862">Zinc</keyword>
<dbReference type="OrthoDB" id="620960at2759"/>
<dbReference type="STRING" id="15368.A0A2K2D9L5"/>
<comment type="catalytic activity">
    <reaction evidence="1">
        <text>S-ubiquitinyl-[E2 ubiquitin-conjugating enzyme]-L-cysteine + [acceptor protein]-L-lysine = [E2 ubiquitin-conjugating enzyme]-L-cysteine + N(6)-ubiquitinyl-[acceptor protein]-L-lysine.</text>
        <dbReference type="EC" id="2.3.2.27"/>
    </reaction>
</comment>
<dbReference type="PANTHER" id="PTHR14155:SF627">
    <property type="entry name" value="OS06G0192800 PROTEIN"/>
    <property type="match status" value="1"/>
</dbReference>
<gene>
    <name evidence="10" type="ORF">BRADI_2g20630v3</name>
</gene>
<evidence type="ECO:0000256" key="2">
    <source>
        <dbReference type="ARBA" id="ARBA00012483"/>
    </source>
</evidence>
<dbReference type="EMBL" id="CM000881">
    <property type="protein sequence ID" value="PNT70965.1"/>
    <property type="molecule type" value="Genomic_DNA"/>
</dbReference>
<evidence type="ECO:0000256" key="6">
    <source>
        <dbReference type="ARBA" id="ARBA00024209"/>
    </source>
</evidence>
<dbReference type="GO" id="GO:0006511">
    <property type="term" value="P:ubiquitin-dependent protein catabolic process"/>
    <property type="evidence" value="ECO:0000318"/>
    <property type="project" value="GO_Central"/>
</dbReference>
<reference evidence="10" key="2">
    <citation type="submission" date="2017-06" db="EMBL/GenBank/DDBJ databases">
        <title>WGS assembly of Brachypodium distachyon.</title>
        <authorList>
            <consortium name="The International Brachypodium Initiative"/>
            <person name="Lucas S."/>
            <person name="Harmon-Smith M."/>
            <person name="Lail K."/>
            <person name="Tice H."/>
            <person name="Grimwood J."/>
            <person name="Bruce D."/>
            <person name="Barry K."/>
            <person name="Shu S."/>
            <person name="Lindquist E."/>
            <person name="Wang M."/>
            <person name="Pitluck S."/>
            <person name="Vogel J.P."/>
            <person name="Garvin D.F."/>
            <person name="Mockler T.C."/>
            <person name="Schmutz J."/>
            <person name="Rokhsar D."/>
            <person name="Bevan M.W."/>
        </authorList>
    </citation>
    <scope>NUCLEOTIDE SEQUENCE</scope>
    <source>
        <strain evidence="10">Bd21</strain>
    </source>
</reference>
<evidence type="ECO:0000256" key="8">
    <source>
        <dbReference type="SAM" id="MobiDB-lite"/>
    </source>
</evidence>
<name>A0A2K2D9L5_BRADI</name>
<protein>
    <recommendedName>
        <fullName evidence="2">RING-type E3 ubiquitin transferase</fullName>
        <ecNumber evidence="2">2.3.2.27</ecNumber>
    </recommendedName>
</protein>
<dbReference type="GO" id="GO:0016020">
    <property type="term" value="C:membrane"/>
    <property type="evidence" value="ECO:0000318"/>
    <property type="project" value="GO_Central"/>
</dbReference>
<dbReference type="AlphaFoldDB" id="A0A2K2D9L5"/>
<evidence type="ECO:0000313" key="12">
    <source>
        <dbReference type="Proteomes" id="UP000008810"/>
    </source>
</evidence>
<dbReference type="GO" id="GO:0061630">
    <property type="term" value="F:ubiquitin protein ligase activity"/>
    <property type="evidence" value="ECO:0000318"/>
    <property type="project" value="GO_Central"/>
</dbReference>
<sequence>MNRDDPAAPATEEEESSPVLADEEEEEERYADDDEAESGDGEGEERNAAADDDEAESEYDDEVDVPLKTLTDDSKAFLAGGNMELMTRRCVILNGLKRDLSPRFASAGSTAGVLRVYTEENPVEGEPPQRQIMLLYRFTRFISSGSGDGVAVRGFRSTKLHEMRFAVPDDGDAAASLRRWAGPALGPLIYPASHACPLEELWARLVSDMRVPPRAWRVYLRADVGILRRGDYTTRRMGRVSYYLGGMTEETWPVSMYHVGMELQLPEPVLRRPCEDEAKGKGKGKEEEDECSVCLEELESGLAKWPGCFQPHVFHGECLELCLKESEKCPICRRRLSAPVDG</sequence>
<feature type="compositionally biased region" description="Acidic residues" evidence="8">
    <location>
        <begin position="11"/>
        <end position="43"/>
    </location>
</feature>
<evidence type="ECO:0000256" key="3">
    <source>
        <dbReference type="ARBA" id="ARBA00022723"/>
    </source>
</evidence>
<feature type="domain" description="RING-type" evidence="9">
    <location>
        <begin position="291"/>
        <end position="333"/>
    </location>
</feature>
<dbReference type="PROSITE" id="PS50089">
    <property type="entry name" value="ZF_RING_2"/>
    <property type="match status" value="1"/>
</dbReference>
<dbReference type="EnsemblPlants" id="PNT70965">
    <property type="protein sequence ID" value="PNT70965"/>
    <property type="gene ID" value="BRADI_2g20630v3"/>
</dbReference>
<keyword evidence="3" id="KW-0479">Metal-binding</keyword>
<dbReference type="Proteomes" id="UP000008810">
    <property type="component" value="Chromosome 2"/>
</dbReference>
<dbReference type="InterPro" id="IPR053238">
    <property type="entry name" value="RING-H2_zinc_finger"/>
</dbReference>
<keyword evidence="4 7" id="KW-0863">Zinc-finger</keyword>
<keyword evidence="12" id="KW-1185">Reference proteome</keyword>